<keyword evidence="4" id="KW-1185">Reference proteome</keyword>
<protein>
    <recommendedName>
        <fullName evidence="2">DH domain-containing protein</fullName>
    </recommendedName>
</protein>
<dbReference type="AlphaFoldDB" id="A0A5C2RNI0"/>
<dbReference type="GO" id="GO:0031991">
    <property type="term" value="P:regulation of actomyosin contractile ring contraction"/>
    <property type="evidence" value="ECO:0007669"/>
    <property type="project" value="TreeGrafter"/>
</dbReference>
<organism evidence="3 4">
    <name type="scientific">Lentinus tigrinus ALCF2SS1-6</name>
    <dbReference type="NCBI Taxonomy" id="1328759"/>
    <lineage>
        <taxon>Eukaryota</taxon>
        <taxon>Fungi</taxon>
        <taxon>Dikarya</taxon>
        <taxon>Basidiomycota</taxon>
        <taxon>Agaricomycotina</taxon>
        <taxon>Agaricomycetes</taxon>
        <taxon>Polyporales</taxon>
        <taxon>Polyporaceae</taxon>
        <taxon>Lentinus</taxon>
    </lineage>
</organism>
<dbReference type="GO" id="GO:0005085">
    <property type="term" value="F:guanyl-nucleotide exchange factor activity"/>
    <property type="evidence" value="ECO:0007669"/>
    <property type="project" value="InterPro"/>
</dbReference>
<evidence type="ECO:0000313" key="3">
    <source>
        <dbReference type="EMBL" id="RPD52469.1"/>
    </source>
</evidence>
<accession>A0A5C2RNI0</accession>
<gene>
    <name evidence="3" type="ORF">L227DRAFT_617790</name>
</gene>
<dbReference type="InterPro" id="IPR035899">
    <property type="entry name" value="DBL_dom_sf"/>
</dbReference>
<dbReference type="PANTHER" id="PTHR22834:SF20">
    <property type="entry name" value="SH3 DOMAIN-CONTAINING PROTEIN"/>
    <property type="match status" value="1"/>
</dbReference>
<sequence>MARAVVSAVVSLHSRSFGSLSGLLDQSLSAGSSHRPTTPDKPLPLTPQPSDSMLLSDDDDDTLLPSVSASSRSFAAATMSKRYHALVELLTSERVYARNLAFICDIHLPLAPGLPEPFVATPATSPGLSVSSSRTLSTASGSSAASCLSVGGPPMTREDAKIIFNNVIELAVFADELSDLLEAALGDVLEGGTGPDCVGALFLQIIPSPEPRYNAYIMEHATALQQLDKLPQTPALSGGLSHTRTLASTADEYPLLLKTTYVDTLIAHPDKNLEAAIVALERVTQGMNELGSLMHAVKGEAEAKKTLNTSIAASVSLGRMRSLRSAAAKAKEGKKEEHTESEVVKEMAEQLRRQKDFLRKFAKDSQNIPSEAFEAFLKLINDQLLPVCDETKDSITERLLPLISSLVDLDTLEPIHNGLMNIAIKTRLSQQPLASRPYIALRGQRVLELPSYLKLLDHSISGCMRRLAGFQQSFYSHVPDR</sequence>
<dbReference type="PANTHER" id="PTHR22834">
    <property type="entry name" value="NUCLEAR FUSION PROTEIN FUS2"/>
    <property type="match status" value="1"/>
</dbReference>
<dbReference type="InterPro" id="IPR051492">
    <property type="entry name" value="Dynamin-Rho_GEF"/>
</dbReference>
<name>A0A5C2RNI0_9APHY</name>
<dbReference type="Gene3D" id="1.20.900.10">
    <property type="entry name" value="Dbl homology (DH) domain"/>
    <property type="match status" value="1"/>
</dbReference>
<feature type="domain" description="DH" evidence="2">
    <location>
        <begin position="81"/>
        <end position="310"/>
    </location>
</feature>
<evidence type="ECO:0000313" key="4">
    <source>
        <dbReference type="Proteomes" id="UP000313359"/>
    </source>
</evidence>
<evidence type="ECO:0000259" key="2">
    <source>
        <dbReference type="PROSITE" id="PS50010"/>
    </source>
</evidence>
<dbReference type="PROSITE" id="PS50010">
    <property type="entry name" value="DH_2"/>
    <property type="match status" value="1"/>
</dbReference>
<dbReference type="Proteomes" id="UP000313359">
    <property type="component" value="Unassembled WGS sequence"/>
</dbReference>
<dbReference type="STRING" id="1328759.A0A5C2RNI0"/>
<dbReference type="SUPFAM" id="SSF48065">
    <property type="entry name" value="DBL homology domain (DH-domain)"/>
    <property type="match status" value="1"/>
</dbReference>
<feature type="region of interest" description="Disordered" evidence="1">
    <location>
        <begin position="28"/>
        <end position="61"/>
    </location>
</feature>
<dbReference type="EMBL" id="ML122359">
    <property type="protein sequence ID" value="RPD52469.1"/>
    <property type="molecule type" value="Genomic_DNA"/>
</dbReference>
<dbReference type="GO" id="GO:0032955">
    <property type="term" value="P:regulation of division septum assembly"/>
    <property type="evidence" value="ECO:0007669"/>
    <property type="project" value="TreeGrafter"/>
</dbReference>
<proteinExistence type="predicted"/>
<dbReference type="OrthoDB" id="10256089at2759"/>
<dbReference type="InterPro" id="IPR000219">
    <property type="entry name" value="DH_dom"/>
</dbReference>
<evidence type="ECO:0000256" key="1">
    <source>
        <dbReference type="SAM" id="MobiDB-lite"/>
    </source>
</evidence>
<dbReference type="Pfam" id="PF00621">
    <property type="entry name" value="RhoGEF"/>
    <property type="match status" value="1"/>
</dbReference>
<reference evidence="3" key="1">
    <citation type="journal article" date="2018" name="Genome Biol. Evol.">
        <title>Genomics and development of Lentinus tigrinus, a white-rot wood-decaying mushroom with dimorphic fruiting bodies.</title>
        <authorList>
            <person name="Wu B."/>
            <person name="Xu Z."/>
            <person name="Knudson A."/>
            <person name="Carlson A."/>
            <person name="Chen N."/>
            <person name="Kovaka S."/>
            <person name="LaButti K."/>
            <person name="Lipzen A."/>
            <person name="Pennachio C."/>
            <person name="Riley R."/>
            <person name="Schakwitz W."/>
            <person name="Umezawa K."/>
            <person name="Ohm R.A."/>
            <person name="Grigoriev I.V."/>
            <person name="Nagy L.G."/>
            <person name="Gibbons J."/>
            <person name="Hibbett D."/>
        </authorList>
    </citation>
    <scope>NUCLEOTIDE SEQUENCE [LARGE SCALE GENOMIC DNA]</scope>
    <source>
        <strain evidence="3">ALCF2SS1-6</strain>
    </source>
</reference>
<dbReference type="GO" id="GO:0005737">
    <property type="term" value="C:cytoplasm"/>
    <property type="evidence" value="ECO:0007669"/>
    <property type="project" value="TreeGrafter"/>
</dbReference>